<dbReference type="Gene3D" id="1.10.8.60">
    <property type="match status" value="1"/>
</dbReference>
<name>A0A1Q6DSM9_METT1</name>
<dbReference type="GO" id="GO:0016887">
    <property type="term" value="F:ATP hydrolysis activity"/>
    <property type="evidence" value="ECO:0007669"/>
    <property type="project" value="InterPro"/>
</dbReference>
<dbReference type="Proteomes" id="UP000185744">
    <property type="component" value="Unassembled WGS sequence"/>
</dbReference>
<evidence type="ECO:0000256" key="2">
    <source>
        <dbReference type="ARBA" id="ARBA00022840"/>
    </source>
</evidence>
<evidence type="ECO:0000259" key="6">
    <source>
        <dbReference type="SMART" id="SM00382"/>
    </source>
</evidence>
<sequence length="254" mass="28690">MSELKQTLIDKVIDPLERPELYKKYDLGVENGILLYGPPGTGKTYITKALAGEIDCSYMELKSSEITSSLVGKSSDNVREIFETAKKNQPCIVFFDEIDGIASKRSGGAQKTQSERQMINQLLTEISEINEKKELDITIIGATNLKDEIDEAFTRPGRFNEKIKVPPPDAEARIAILRIHLRSRPVIKDKINWEEIKDFTEGYSASDLELIAKESARRALSESKKQNKLQKITQKHIKEAIDENPPSLAKKRSR</sequence>
<dbReference type="InterPro" id="IPR027417">
    <property type="entry name" value="P-loop_NTPase"/>
</dbReference>
<accession>A0A1Q6DSM9</accession>
<dbReference type="Pfam" id="PF00004">
    <property type="entry name" value="AAA"/>
    <property type="match status" value="1"/>
</dbReference>
<dbReference type="GO" id="GO:0005524">
    <property type="term" value="F:ATP binding"/>
    <property type="evidence" value="ECO:0007669"/>
    <property type="project" value="UniProtKB-KW"/>
</dbReference>
<feature type="domain" description="AAA+ ATPase" evidence="6">
    <location>
        <begin position="29"/>
        <end position="169"/>
    </location>
</feature>
<evidence type="ECO:0000256" key="1">
    <source>
        <dbReference type="ARBA" id="ARBA00022741"/>
    </source>
</evidence>
<dbReference type="PANTHER" id="PTHR23077">
    <property type="entry name" value="AAA-FAMILY ATPASE"/>
    <property type="match status" value="1"/>
</dbReference>
<keyword evidence="8" id="KW-1185">Reference proteome</keyword>
<dbReference type="FunFam" id="3.40.50.300:FF:001025">
    <property type="entry name" value="ATPase family, AAA domain-containing 2B"/>
    <property type="match status" value="1"/>
</dbReference>
<dbReference type="STRING" id="1903181.BTN85_2003"/>
<dbReference type="EMBL" id="MSDW01000002">
    <property type="protein sequence ID" value="OKY77353.1"/>
    <property type="molecule type" value="Genomic_DNA"/>
</dbReference>
<dbReference type="PROSITE" id="PS00674">
    <property type="entry name" value="AAA"/>
    <property type="match status" value="1"/>
</dbReference>
<dbReference type="InterPro" id="IPR041569">
    <property type="entry name" value="AAA_lid_3"/>
</dbReference>
<dbReference type="InterPro" id="IPR050168">
    <property type="entry name" value="AAA_ATPase_domain"/>
</dbReference>
<dbReference type="SMART" id="SM00382">
    <property type="entry name" value="AAA"/>
    <property type="match status" value="1"/>
</dbReference>
<reference evidence="7" key="1">
    <citation type="submission" date="2016-12" db="EMBL/GenBank/DDBJ databases">
        <title>Discovery of methanogenic haloarchaea.</title>
        <authorList>
            <person name="Sorokin D.Y."/>
            <person name="Makarova K.S."/>
            <person name="Abbas B."/>
            <person name="Ferrer M."/>
            <person name="Golyshin P.N."/>
        </authorList>
    </citation>
    <scope>NUCLEOTIDE SEQUENCE [LARGE SCALE GENOMIC DNA]</scope>
    <source>
        <strain evidence="7">HMET1</strain>
    </source>
</reference>
<dbReference type="Gene3D" id="3.40.50.300">
    <property type="entry name" value="P-loop containing nucleotide triphosphate hydrolases"/>
    <property type="match status" value="1"/>
</dbReference>
<dbReference type="InParanoid" id="A0A1Q6DSM9"/>
<dbReference type="InterPro" id="IPR003959">
    <property type="entry name" value="ATPase_AAA_core"/>
</dbReference>
<keyword evidence="2 4" id="KW-0067">ATP-binding</keyword>
<feature type="region of interest" description="Disordered" evidence="5">
    <location>
        <begin position="222"/>
        <end position="254"/>
    </location>
</feature>
<evidence type="ECO:0000256" key="3">
    <source>
        <dbReference type="ARBA" id="ARBA00023054"/>
    </source>
</evidence>
<dbReference type="AlphaFoldDB" id="A0A1Q6DSM9"/>
<keyword evidence="3" id="KW-0175">Coiled coil</keyword>
<dbReference type="Pfam" id="PF17862">
    <property type="entry name" value="AAA_lid_3"/>
    <property type="match status" value="1"/>
</dbReference>
<comment type="caution">
    <text evidence="7">The sequence shown here is derived from an EMBL/GenBank/DDBJ whole genome shotgun (WGS) entry which is preliminary data.</text>
</comment>
<dbReference type="InterPro" id="IPR003593">
    <property type="entry name" value="AAA+_ATPase"/>
</dbReference>
<dbReference type="PANTHER" id="PTHR23077:SF171">
    <property type="entry name" value="NUCLEAR VALOSIN-CONTAINING PROTEIN-LIKE"/>
    <property type="match status" value="1"/>
</dbReference>
<evidence type="ECO:0000256" key="4">
    <source>
        <dbReference type="RuleBase" id="RU003651"/>
    </source>
</evidence>
<evidence type="ECO:0000256" key="5">
    <source>
        <dbReference type="SAM" id="MobiDB-lite"/>
    </source>
</evidence>
<evidence type="ECO:0000313" key="7">
    <source>
        <dbReference type="EMBL" id="OKY77353.1"/>
    </source>
</evidence>
<dbReference type="InterPro" id="IPR003960">
    <property type="entry name" value="ATPase_AAA_CS"/>
</dbReference>
<evidence type="ECO:0000313" key="8">
    <source>
        <dbReference type="Proteomes" id="UP000185744"/>
    </source>
</evidence>
<organism evidence="7 8">
    <name type="scientific">Methanohalarchaeum thermophilum</name>
    <dbReference type="NCBI Taxonomy" id="1903181"/>
    <lineage>
        <taxon>Archaea</taxon>
        <taxon>Methanobacteriati</taxon>
        <taxon>Methanobacteriota</taxon>
        <taxon>Methanonatronarchaeia</taxon>
        <taxon>Methanonatronarchaeales</taxon>
        <taxon>Methanonatronarchaeaceae</taxon>
        <taxon>Candidatus Methanohalarchaeum</taxon>
    </lineage>
</organism>
<protein>
    <submittedName>
        <fullName evidence="7">ATPase of the AAA+ class CDC48 family</fullName>
    </submittedName>
</protein>
<keyword evidence="1 4" id="KW-0547">Nucleotide-binding</keyword>
<comment type="similarity">
    <text evidence="4">Belongs to the AAA ATPase family.</text>
</comment>
<dbReference type="SUPFAM" id="SSF52540">
    <property type="entry name" value="P-loop containing nucleoside triphosphate hydrolases"/>
    <property type="match status" value="1"/>
</dbReference>
<gene>
    <name evidence="7" type="ORF">BTN85_2003</name>
</gene>
<proteinExistence type="inferred from homology"/>